<keyword evidence="9" id="KW-1185">Reference proteome</keyword>
<feature type="transmembrane region" description="Helical" evidence="7">
    <location>
        <begin position="399"/>
        <end position="418"/>
    </location>
</feature>
<evidence type="ECO:0000313" key="8">
    <source>
        <dbReference type="EMBL" id="TVY16474.1"/>
    </source>
</evidence>
<evidence type="ECO:0000256" key="2">
    <source>
        <dbReference type="ARBA" id="ARBA00022448"/>
    </source>
</evidence>
<sequence length="565" mass="60919">MASPPPTGKPSGQYTDSERGTMVDGLTPRDIGVVNETGHVQELERNFSLLSVCSVGIVTGNTWAALGGSIAVAIYNGGPPGVLYEFIAVSVFYWLVAASLAELASSMPSSAGVYHWASITPGPKYGRICGWFAGWWNTFAWYGYLASIKRCQILTSSMASISAQIATAMYALYHPGFVPERWHIFIAHLLVTWICCCIVLFANRALPMVNQIGLFFILAGVFITIVVCAVLPHTTGSGYASASFVWADWSNQTGYNSNGFVFLAGMLNGAYAVGTPDCVSHLAEEIPNPRRNVPLAIAAQMLIGFFTAFFYMIAIFYAITNLDDVLGASYFPLAQIYIQATGGSVPATMGLLIIIFVPIFCTCIGTFITAGRCLWTLARDEAVPFPGKLGAISPRFKNPFNATVVCGVFCTILGAIYVGSTTAFSAFVGSFVVLSTLSYLAAILPFIFTKRFSRASEAPGPFINSMRPGPYKMGHKVGYAVNIVSCLYIIVFVVIYCFPYSLPVTPVNMNYACLIAGGMSIFAAVWWFIKGGKYVGPCALLHDGSHEGRHSDMQTHSGSTTEKLE</sequence>
<feature type="transmembrane region" description="Helical" evidence="7">
    <location>
        <begin position="477"/>
        <end position="502"/>
    </location>
</feature>
<feature type="transmembrane region" description="Helical" evidence="7">
    <location>
        <begin position="185"/>
        <end position="202"/>
    </location>
</feature>
<dbReference type="Proteomes" id="UP000469559">
    <property type="component" value="Unassembled WGS sequence"/>
</dbReference>
<name>A0A8T9B8W9_9HELO</name>
<dbReference type="Pfam" id="PF13520">
    <property type="entry name" value="AA_permease_2"/>
    <property type="match status" value="1"/>
</dbReference>
<evidence type="ECO:0000256" key="1">
    <source>
        <dbReference type="ARBA" id="ARBA00004141"/>
    </source>
</evidence>
<dbReference type="AlphaFoldDB" id="A0A8T9B8W9"/>
<dbReference type="PANTHER" id="PTHR45649">
    <property type="entry name" value="AMINO-ACID PERMEASE BAT1"/>
    <property type="match status" value="1"/>
</dbReference>
<feature type="transmembrane region" description="Helical" evidence="7">
    <location>
        <begin position="255"/>
        <end position="274"/>
    </location>
</feature>
<evidence type="ECO:0000256" key="5">
    <source>
        <dbReference type="ARBA" id="ARBA00023136"/>
    </source>
</evidence>
<feature type="transmembrane region" description="Helical" evidence="7">
    <location>
        <begin position="125"/>
        <end position="146"/>
    </location>
</feature>
<dbReference type="Gene3D" id="1.20.1740.10">
    <property type="entry name" value="Amino acid/polyamine transporter I"/>
    <property type="match status" value="1"/>
</dbReference>
<dbReference type="PROSITE" id="PS00218">
    <property type="entry name" value="AMINO_ACID_PERMEASE_1"/>
    <property type="match status" value="1"/>
</dbReference>
<keyword evidence="3 7" id="KW-0812">Transmembrane</keyword>
<protein>
    <submittedName>
        <fullName evidence="8">Choline transport protein</fullName>
    </submittedName>
</protein>
<dbReference type="GO" id="GO:0016020">
    <property type="term" value="C:membrane"/>
    <property type="evidence" value="ECO:0007669"/>
    <property type="project" value="UniProtKB-SubCell"/>
</dbReference>
<dbReference type="GO" id="GO:0022857">
    <property type="term" value="F:transmembrane transporter activity"/>
    <property type="evidence" value="ECO:0007669"/>
    <property type="project" value="InterPro"/>
</dbReference>
<feature type="transmembrane region" description="Helical" evidence="7">
    <location>
        <begin position="508"/>
        <end position="529"/>
    </location>
</feature>
<dbReference type="EMBL" id="QGMF01000362">
    <property type="protein sequence ID" value="TVY16474.1"/>
    <property type="molecule type" value="Genomic_DNA"/>
</dbReference>
<feature type="transmembrane region" description="Helical" evidence="7">
    <location>
        <begin position="295"/>
        <end position="319"/>
    </location>
</feature>
<keyword evidence="5 7" id="KW-0472">Membrane</keyword>
<keyword evidence="2" id="KW-0813">Transport</keyword>
<dbReference type="PANTHER" id="PTHR45649:SF27">
    <property type="entry name" value="CHOLINE TRANSPORTER (EUROFUNG)"/>
    <property type="match status" value="1"/>
</dbReference>
<proteinExistence type="predicted"/>
<feature type="transmembrane region" description="Helical" evidence="7">
    <location>
        <begin position="82"/>
        <end position="105"/>
    </location>
</feature>
<dbReference type="InterPro" id="IPR002293">
    <property type="entry name" value="AA/rel_permease1"/>
</dbReference>
<comment type="caution">
    <text evidence="8">The sequence shown here is derived from an EMBL/GenBank/DDBJ whole genome shotgun (WGS) entry which is preliminary data.</text>
</comment>
<feature type="transmembrane region" description="Helical" evidence="7">
    <location>
        <begin position="49"/>
        <end position="75"/>
    </location>
</feature>
<evidence type="ECO:0000256" key="4">
    <source>
        <dbReference type="ARBA" id="ARBA00022989"/>
    </source>
</evidence>
<feature type="transmembrane region" description="Helical" evidence="7">
    <location>
        <begin position="153"/>
        <end position="173"/>
    </location>
</feature>
<organism evidence="8 9">
    <name type="scientific">Lachnellula arida</name>
    <dbReference type="NCBI Taxonomy" id="1316785"/>
    <lineage>
        <taxon>Eukaryota</taxon>
        <taxon>Fungi</taxon>
        <taxon>Dikarya</taxon>
        <taxon>Ascomycota</taxon>
        <taxon>Pezizomycotina</taxon>
        <taxon>Leotiomycetes</taxon>
        <taxon>Helotiales</taxon>
        <taxon>Lachnaceae</taxon>
        <taxon>Lachnellula</taxon>
    </lineage>
</organism>
<evidence type="ECO:0000313" key="9">
    <source>
        <dbReference type="Proteomes" id="UP000469559"/>
    </source>
</evidence>
<evidence type="ECO:0000256" key="7">
    <source>
        <dbReference type="SAM" id="Phobius"/>
    </source>
</evidence>
<feature type="transmembrane region" description="Helical" evidence="7">
    <location>
        <begin position="214"/>
        <end position="235"/>
    </location>
</feature>
<dbReference type="InterPro" id="IPR004840">
    <property type="entry name" value="Amino_acid_permease_CS"/>
</dbReference>
<comment type="subcellular location">
    <subcellularLocation>
        <location evidence="1">Membrane</location>
        <topology evidence="1">Multi-pass membrane protein</topology>
    </subcellularLocation>
</comment>
<feature type="region of interest" description="Disordered" evidence="6">
    <location>
        <begin position="1"/>
        <end position="22"/>
    </location>
</feature>
<feature type="transmembrane region" description="Helical" evidence="7">
    <location>
        <begin position="424"/>
        <end position="448"/>
    </location>
</feature>
<dbReference type="OrthoDB" id="3900342at2759"/>
<evidence type="ECO:0000256" key="6">
    <source>
        <dbReference type="SAM" id="MobiDB-lite"/>
    </source>
</evidence>
<dbReference type="GO" id="GO:0006865">
    <property type="term" value="P:amino acid transport"/>
    <property type="evidence" value="ECO:0007669"/>
    <property type="project" value="InterPro"/>
</dbReference>
<feature type="transmembrane region" description="Helical" evidence="7">
    <location>
        <begin position="351"/>
        <end position="378"/>
    </location>
</feature>
<reference evidence="8 9" key="1">
    <citation type="submission" date="2018-05" db="EMBL/GenBank/DDBJ databases">
        <title>Whole genome sequencing for identification of molecular markers to develop diagnostic detection tools for the regulated plant pathogen Lachnellula willkommii.</title>
        <authorList>
            <person name="Giroux E."/>
            <person name="Bilodeau G."/>
        </authorList>
    </citation>
    <scope>NUCLEOTIDE SEQUENCE [LARGE SCALE GENOMIC DNA]</scope>
    <source>
        <strain evidence="8 9">CBS 203.66</strain>
    </source>
</reference>
<keyword evidence="4 7" id="KW-1133">Transmembrane helix</keyword>
<accession>A0A8T9B8W9</accession>
<evidence type="ECO:0000256" key="3">
    <source>
        <dbReference type="ARBA" id="ARBA00022692"/>
    </source>
</evidence>
<gene>
    <name evidence="8" type="primary">HNM1_6</name>
    <name evidence="8" type="ORF">LARI1_G006026</name>
</gene>
<dbReference type="PIRSF" id="PIRSF006060">
    <property type="entry name" value="AA_transporter"/>
    <property type="match status" value="1"/>
</dbReference>